<organism evidence="2 3">
    <name type="scientific">Ricinus communis</name>
    <name type="common">Castor bean</name>
    <dbReference type="NCBI Taxonomy" id="3988"/>
    <lineage>
        <taxon>Eukaryota</taxon>
        <taxon>Viridiplantae</taxon>
        <taxon>Streptophyta</taxon>
        <taxon>Embryophyta</taxon>
        <taxon>Tracheophyta</taxon>
        <taxon>Spermatophyta</taxon>
        <taxon>Magnoliopsida</taxon>
        <taxon>eudicotyledons</taxon>
        <taxon>Gunneridae</taxon>
        <taxon>Pentapetalae</taxon>
        <taxon>rosids</taxon>
        <taxon>fabids</taxon>
        <taxon>Malpighiales</taxon>
        <taxon>Euphorbiaceae</taxon>
        <taxon>Acalyphoideae</taxon>
        <taxon>Acalypheae</taxon>
        <taxon>Ricinus</taxon>
    </lineage>
</organism>
<feature type="transmembrane region" description="Helical" evidence="1">
    <location>
        <begin position="31"/>
        <end position="50"/>
    </location>
</feature>
<keyword evidence="1" id="KW-0812">Transmembrane</keyword>
<keyword evidence="1" id="KW-1133">Transmembrane helix</keyword>
<dbReference type="EMBL" id="EQ973781">
    <property type="protein sequence ID" value="EEF49021.1"/>
    <property type="molecule type" value="Genomic_DNA"/>
</dbReference>
<gene>
    <name evidence="2" type="ORF">RCOM_1581470</name>
</gene>
<keyword evidence="1" id="KW-0472">Membrane</keyword>
<name>B9RIP9_RICCO</name>
<dbReference type="AlphaFoldDB" id="B9RIP9"/>
<proteinExistence type="predicted"/>
<dbReference type="eggNOG" id="ENOG502R8UE">
    <property type="taxonomic scope" value="Eukaryota"/>
</dbReference>
<reference evidence="3" key="1">
    <citation type="journal article" date="2010" name="Nat. Biotechnol.">
        <title>Draft genome sequence of the oilseed species Ricinus communis.</title>
        <authorList>
            <person name="Chan A.P."/>
            <person name="Crabtree J."/>
            <person name="Zhao Q."/>
            <person name="Lorenzi H."/>
            <person name="Orvis J."/>
            <person name="Puiu D."/>
            <person name="Melake-Berhan A."/>
            <person name="Jones K.M."/>
            <person name="Redman J."/>
            <person name="Chen G."/>
            <person name="Cahoon E.B."/>
            <person name="Gedil M."/>
            <person name="Stanke M."/>
            <person name="Haas B.J."/>
            <person name="Wortman J.R."/>
            <person name="Fraser-Liggett C.M."/>
            <person name="Ravel J."/>
            <person name="Rabinowicz P.D."/>
        </authorList>
    </citation>
    <scope>NUCLEOTIDE SEQUENCE [LARGE SCALE GENOMIC DNA]</scope>
    <source>
        <strain evidence="3">cv. Hale</strain>
    </source>
</reference>
<sequence length="175" mass="20557">MELEELKNILKELGLLNGKQEKRVRRHETKAQYLTIAYVICQGLIFNSITHQYSYSNQCQNWWIPFSISLLCSLIYFMAFLDAVSMFYRTQYQLDLNYAEQQLIHLQIHEAKSHKIQIGELEISDKQRWSCYLLVARFCAPEKSIQVVGESSSILPFRHRLLVKTIISSYLSTTQ</sequence>
<protein>
    <submittedName>
        <fullName evidence="2">Uncharacterized protein</fullName>
    </submittedName>
</protein>
<evidence type="ECO:0000313" key="2">
    <source>
        <dbReference type="EMBL" id="EEF49021.1"/>
    </source>
</evidence>
<dbReference type="PANTHER" id="PTHR33287">
    <property type="entry name" value="OS03G0453550 PROTEIN"/>
    <property type="match status" value="1"/>
</dbReference>
<dbReference type="PANTHER" id="PTHR33287:SF8">
    <property type="entry name" value="TRANSMEMBRANE PROTEIN 188"/>
    <property type="match status" value="1"/>
</dbReference>
<feature type="transmembrane region" description="Helical" evidence="1">
    <location>
        <begin position="62"/>
        <end position="81"/>
    </location>
</feature>
<evidence type="ECO:0000256" key="1">
    <source>
        <dbReference type="SAM" id="Phobius"/>
    </source>
</evidence>
<dbReference type="Proteomes" id="UP000008311">
    <property type="component" value="Unassembled WGS sequence"/>
</dbReference>
<dbReference type="InParanoid" id="B9RIP9"/>
<keyword evidence="3" id="KW-1185">Reference proteome</keyword>
<accession>B9RIP9</accession>
<evidence type="ECO:0000313" key="3">
    <source>
        <dbReference type="Proteomes" id="UP000008311"/>
    </source>
</evidence>